<dbReference type="InterPro" id="IPR013702">
    <property type="entry name" value="FIST_domain_N"/>
</dbReference>
<evidence type="ECO:0008006" key="5">
    <source>
        <dbReference type="Google" id="ProtNLM"/>
    </source>
</evidence>
<dbReference type="Proteomes" id="UP000005317">
    <property type="component" value="Unassembled WGS sequence"/>
</dbReference>
<gene>
    <name evidence="3" type="ORF">Thini_3785</name>
</gene>
<feature type="domain" description="FIST" evidence="1">
    <location>
        <begin position="24"/>
        <end position="217"/>
    </location>
</feature>
<reference evidence="4" key="1">
    <citation type="journal article" date="2011" name="Stand. Genomic Sci.">
        <title>Genome sequence of the filamentous, gliding Thiothrix nivea neotype strain (JP2(T)).</title>
        <authorList>
            <person name="Lapidus A."/>
            <person name="Nolan M."/>
            <person name="Lucas S."/>
            <person name="Glavina Del Rio T."/>
            <person name="Tice H."/>
            <person name="Cheng J.F."/>
            <person name="Tapia R."/>
            <person name="Han C."/>
            <person name="Goodwin L."/>
            <person name="Pitluck S."/>
            <person name="Liolios K."/>
            <person name="Pagani I."/>
            <person name="Ivanova N."/>
            <person name="Huntemann M."/>
            <person name="Mavromatis K."/>
            <person name="Mikhailova N."/>
            <person name="Pati A."/>
            <person name="Chen A."/>
            <person name="Palaniappan K."/>
            <person name="Land M."/>
            <person name="Brambilla E.M."/>
            <person name="Rohde M."/>
            <person name="Abt B."/>
            <person name="Verbarg S."/>
            <person name="Goker M."/>
            <person name="Bristow J."/>
            <person name="Eisen J.A."/>
            <person name="Markowitz V."/>
            <person name="Hugenholtz P."/>
            <person name="Kyrpides N.C."/>
            <person name="Klenk H.P."/>
            <person name="Woyke T."/>
        </authorList>
    </citation>
    <scope>NUCLEOTIDE SEQUENCE [LARGE SCALE GENOMIC DNA]</scope>
    <source>
        <strain evidence="4">ATCC 35100 / DSM 5205 / JP2</strain>
    </source>
</reference>
<dbReference type="Pfam" id="PF10442">
    <property type="entry name" value="FIST_C"/>
    <property type="match status" value="1"/>
</dbReference>
<evidence type="ECO:0000313" key="4">
    <source>
        <dbReference type="Proteomes" id="UP000005317"/>
    </source>
</evidence>
<dbReference type="OrthoDB" id="9770435at2"/>
<evidence type="ECO:0000259" key="2">
    <source>
        <dbReference type="SMART" id="SM01204"/>
    </source>
</evidence>
<sequence length="380" mass="41021">MQVVLTFYTPSTGWHKPLPALDSHNTLVLVFGEADASGYPVLLDELQTKYPLSIIAGCSTVAGIYNDHLMENALTIGIIKFDSSRIALSVAEVHGSTDSRRAGIQLAESLTAPTLKGVLILADGLNTNGSDLANGLMSVLDANVMVTGGLASDKMDFKSTWVLYNGVPCSHLVCGIGFYGENLFFATQTEDGWRPFGPERRITRSAGNILYEIDHHPALDLYKEYLGEHATGLPATALHFPLAIWDEDKRFYVVRTILGIDEATNSIRFAGDIPNSNQTQLMYGSFDNLVDGAESAAHALVKKIPHPDAPVLSFAISCAGRKLVMKEDTFLELEASLDILPAGSQQIGFYSFGELAPPFGGTGCSLHNETMTLTVLYEGS</sequence>
<proteinExistence type="predicted"/>
<dbReference type="PANTHER" id="PTHR40252:SF2">
    <property type="entry name" value="BLR0328 PROTEIN"/>
    <property type="match status" value="1"/>
</dbReference>
<evidence type="ECO:0000313" key="3">
    <source>
        <dbReference type="EMBL" id="EIJ36287.1"/>
    </source>
</evidence>
<name>A0A656HIK4_THINJ</name>
<dbReference type="InterPro" id="IPR019494">
    <property type="entry name" value="FIST_C"/>
</dbReference>
<dbReference type="SMART" id="SM00897">
    <property type="entry name" value="FIST"/>
    <property type="match status" value="1"/>
</dbReference>
<dbReference type="PANTHER" id="PTHR40252">
    <property type="entry name" value="BLR0328 PROTEIN"/>
    <property type="match status" value="1"/>
</dbReference>
<dbReference type="Pfam" id="PF08495">
    <property type="entry name" value="FIST"/>
    <property type="match status" value="1"/>
</dbReference>
<dbReference type="RefSeq" id="WP_002710164.1">
    <property type="nucleotide sequence ID" value="NZ_JH651384.1"/>
</dbReference>
<dbReference type="AlphaFoldDB" id="A0A656HIK4"/>
<dbReference type="EMBL" id="JH651384">
    <property type="protein sequence ID" value="EIJ36287.1"/>
    <property type="molecule type" value="Genomic_DNA"/>
</dbReference>
<protein>
    <recommendedName>
        <fullName evidence="5">FIST N domain protein</fullName>
    </recommendedName>
</protein>
<organism evidence="3 4">
    <name type="scientific">Thiothrix nivea (strain ATCC 35100 / DSM 5205 / JP2)</name>
    <dbReference type="NCBI Taxonomy" id="870187"/>
    <lineage>
        <taxon>Bacteria</taxon>
        <taxon>Pseudomonadati</taxon>
        <taxon>Pseudomonadota</taxon>
        <taxon>Gammaproteobacteria</taxon>
        <taxon>Thiotrichales</taxon>
        <taxon>Thiotrichaceae</taxon>
        <taxon>Thiothrix</taxon>
    </lineage>
</organism>
<keyword evidence="4" id="KW-1185">Reference proteome</keyword>
<evidence type="ECO:0000259" key="1">
    <source>
        <dbReference type="SMART" id="SM00897"/>
    </source>
</evidence>
<feature type="domain" description="FIST C-domain" evidence="2">
    <location>
        <begin position="218"/>
        <end position="358"/>
    </location>
</feature>
<accession>A0A656HIK4</accession>
<dbReference type="SMART" id="SM01204">
    <property type="entry name" value="FIST_C"/>
    <property type="match status" value="1"/>
</dbReference>